<dbReference type="NCBIfam" id="TIGR00639">
    <property type="entry name" value="PurN"/>
    <property type="match status" value="1"/>
</dbReference>
<keyword evidence="2 4" id="KW-0808">Transferase</keyword>
<keyword evidence="3 4" id="KW-0658">Purine biosynthesis</keyword>
<dbReference type="RefSeq" id="WP_371755515.1">
    <property type="nucleotide sequence ID" value="NZ_JAYJLD010000034.1"/>
</dbReference>
<dbReference type="Gene3D" id="3.40.50.170">
    <property type="entry name" value="Formyl transferase, N-terminal domain"/>
    <property type="match status" value="1"/>
</dbReference>
<dbReference type="Proteomes" id="UP001310386">
    <property type="component" value="Unassembled WGS sequence"/>
</dbReference>
<dbReference type="Pfam" id="PF00551">
    <property type="entry name" value="Formyl_trans_N"/>
    <property type="match status" value="1"/>
</dbReference>
<dbReference type="PANTHER" id="PTHR43369:SF2">
    <property type="entry name" value="PHOSPHORIBOSYLGLYCINAMIDE FORMYLTRANSFERASE"/>
    <property type="match status" value="1"/>
</dbReference>
<dbReference type="EC" id="2.1.2.2" evidence="4"/>
<feature type="binding site" evidence="4">
    <location>
        <begin position="47"/>
        <end position="49"/>
    </location>
    <ligand>
        <name>N(1)-(5-phospho-beta-D-ribosyl)glycinamide</name>
        <dbReference type="ChEBI" id="CHEBI:143788"/>
    </ligand>
</feature>
<accession>A0ABU5ZLJ6</accession>
<evidence type="ECO:0000313" key="6">
    <source>
        <dbReference type="EMBL" id="MEB3103388.1"/>
    </source>
</evidence>
<protein>
    <recommendedName>
        <fullName evidence="4">Phosphoribosylglycinamide formyltransferase</fullName>
        <ecNumber evidence="4">2.1.2.2</ecNumber>
    </recommendedName>
    <alternativeName>
        <fullName evidence="4">5'-phosphoribosylglycinamide transformylase</fullName>
    </alternativeName>
    <alternativeName>
        <fullName evidence="4">GAR transformylase</fullName>
        <shortName evidence="4">GART</shortName>
    </alternativeName>
</protein>
<evidence type="ECO:0000256" key="2">
    <source>
        <dbReference type="ARBA" id="ARBA00022679"/>
    </source>
</evidence>
<evidence type="ECO:0000256" key="4">
    <source>
        <dbReference type="HAMAP-Rule" id="MF_01930"/>
    </source>
</evidence>
<evidence type="ECO:0000259" key="5">
    <source>
        <dbReference type="Pfam" id="PF00551"/>
    </source>
</evidence>
<dbReference type="InterPro" id="IPR036477">
    <property type="entry name" value="Formyl_transf_N_sf"/>
</dbReference>
<comment type="caution">
    <text evidence="4">Lacks conserved residue(s) required for the propagation of feature annotation.</text>
</comment>
<reference evidence="6" key="1">
    <citation type="submission" date="2023-12" db="EMBL/GenBank/DDBJ databases">
        <title>Fervidustalea candida gen. nov., sp. nov., a novel member of the family Paenibacillaceae isolated from a geothermal area.</title>
        <authorList>
            <person name="Li W.-J."/>
            <person name="Jiao J.-Y."/>
            <person name="Chen Y."/>
        </authorList>
    </citation>
    <scope>NUCLEOTIDE SEQUENCE</scope>
    <source>
        <strain evidence="6">SYSU GA230002</strain>
    </source>
</reference>
<dbReference type="InterPro" id="IPR002376">
    <property type="entry name" value="Formyl_transf_N"/>
</dbReference>
<dbReference type="SUPFAM" id="SSF53328">
    <property type="entry name" value="Formyltransferase"/>
    <property type="match status" value="1"/>
</dbReference>
<gene>
    <name evidence="4 6" type="primary">purN</name>
    <name evidence="6" type="ORF">VF724_17275</name>
</gene>
<proteinExistence type="inferred from homology"/>
<comment type="caution">
    <text evidence="6">The sequence shown here is derived from an EMBL/GenBank/DDBJ whole genome shotgun (WGS) entry which is preliminary data.</text>
</comment>
<feature type="binding site" evidence="4">
    <location>
        <position position="142"/>
    </location>
    <ligand>
        <name>(6R)-10-formyltetrahydrofolate</name>
        <dbReference type="ChEBI" id="CHEBI:195366"/>
    </ligand>
</feature>
<comment type="pathway">
    <text evidence="1 4">Purine metabolism; IMP biosynthesis via de novo pathway; N(2)-formyl-N(1)-(5-phospho-D-ribosyl)glycinamide from N(1)-(5-phospho-D-ribosyl)glycinamide (10-formyl THF route): step 1/1.</text>
</comment>
<evidence type="ECO:0000256" key="1">
    <source>
        <dbReference type="ARBA" id="ARBA00005054"/>
    </source>
</evidence>
<comment type="similarity">
    <text evidence="4">Belongs to the GART family.</text>
</comment>
<dbReference type="CDD" id="cd08645">
    <property type="entry name" value="FMT_core_GART"/>
    <property type="match status" value="1"/>
</dbReference>
<organism evidence="6 7">
    <name type="scientific">Ferviditalea candida</name>
    <dbReference type="NCBI Taxonomy" id="3108399"/>
    <lineage>
        <taxon>Bacteria</taxon>
        <taxon>Bacillati</taxon>
        <taxon>Bacillota</taxon>
        <taxon>Bacilli</taxon>
        <taxon>Bacillales</taxon>
        <taxon>Paenibacillaceae</taxon>
        <taxon>Ferviditalea</taxon>
    </lineage>
</organism>
<sequence>MKADGIDEALTAPREEFAAGKKAKEESLAAKESTRPFRIAVFASGTGSNFQAIVDAVREDCLDVRIELLVCDRPQSQVVERASQAGVPAFTFRPKDYDAKEQYESEILSLLKAKEIDLVVLAGYMRMITDILVKPYYGRMINIHPSLLPAFPGVNAIRQALEHGVKITGATVHYVDGGMDSGPIIAQAPVEIRDGDTEETLSIKIHAAEHKLYPKVIRWIREGRVLLEGRNVRVLQD</sequence>
<dbReference type="HAMAP" id="MF_01930">
    <property type="entry name" value="PurN"/>
    <property type="match status" value="1"/>
</dbReference>
<dbReference type="EMBL" id="JAYJLD010000034">
    <property type="protein sequence ID" value="MEB3103388.1"/>
    <property type="molecule type" value="Genomic_DNA"/>
</dbReference>
<feature type="domain" description="Formyl transferase N-terminal" evidence="5">
    <location>
        <begin position="38"/>
        <end position="217"/>
    </location>
</feature>
<feature type="active site" description="Proton donor" evidence="4">
    <location>
        <position position="144"/>
    </location>
</feature>
<feature type="site" description="Raises pKa of active site His" evidence="4">
    <location>
        <position position="180"/>
    </location>
</feature>
<feature type="binding site" evidence="4">
    <location>
        <position position="100"/>
    </location>
    <ligand>
        <name>(6R)-10-formyltetrahydrofolate</name>
        <dbReference type="ChEBI" id="CHEBI:195366"/>
    </ligand>
</feature>
<evidence type="ECO:0000256" key="3">
    <source>
        <dbReference type="ARBA" id="ARBA00022755"/>
    </source>
</evidence>
<keyword evidence="7" id="KW-1185">Reference proteome</keyword>
<comment type="catalytic activity">
    <reaction evidence="4">
        <text>N(1)-(5-phospho-beta-D-ribosyl)glycinamide + (6R)-10-formyltetrahydrofolate = N(2)-formyl-N(1)-(5-phospho-beta-D-ribosyl)glycinamide + (6S)-5,6,7,8-tetrahydrofolate + H(+)</text>
        <dbReference type="Rhea" id="RHEA:15053"/>
        <dbReference type="ChEBI" id="CHEBI:15378"/>
        <dbReference type="ChEBI" id="CHEBI:57453"/>
        <dbReference type="ChEBI" id="CHEBI:143788"/>
        <dbReference type="ChEBI" id="CHEBI:147286"/>
        <dbReference type="ChEBI" id="CHEBI:195366"/>
        <dbReference type="EC" id="2.1.2.2"/>
    </reaction>
</comment>
<evidence type="ECO:0000313" key="7">
    <source>
        <dbReference type="Proteomes" id="UP001310386"/>
    </source>
</evidence>
<dbReference type="PANTHER" id="PTHR43369">
    <property type="entry name" value="PHOSPHORIBOSYLGLYCINAMIDE FORMYLTRANSFERASE"/>
    <property type="match status" value="1"/>
</dbReference>
<name>A0ABU5ZLJ6_9BACL</name>
<comment type="function">
    <text evidence="4">Catalyzes the transfer of a formyl group from 10-formyltetrahydrofolate to 5-phospho-ribosyl-glycinamide (GAR), producing 5-phospho-ribosyl-N-formylglycinamide (FGAR) and tetrahydrofolate.</text>
</comment>
<dbReference type="InterPro" id="IPR004607">
    <property type="entry name" value="GART"/>
</dbReference>
<dbReference type="GO" id="GO:0004644">
    <property type="term" value="F:phosphoribosylglycinamide formyltransferase activity"/>
    <property type="evidence" value="ECO:0007669"/>
    <property type="project" value="UniProtKB-EC"/>
</dbReference>